<feature type="compositionally biased region" description="Low complexity" evidence="1">
    <location>
        <begin position="199"/>
        <end position="214"/>
    </location>
</feature>
<evidence type="ECO:0000313" key="3">
    <source>
        <dbReference type="Proteomes" id="UP001157974"/>
    </source>
</evidence>
<feature type="compositionally biased region" description="Basic and acidic residues" evidence="1">
    <location>
        <begin position="72"/>
        <end position="90"/>
    </location>
</feature>
<reference evidence="2 3" key="1">
    <citation type="journal article" date="2023" name="Nat. Commun.">
        <title>Origin of minicircular mitochondrial genomes in red algae.</title>
        <authorList>
            <person name="Lee Y."/>
            <person name="Cho C.H."/>
            <person name="Lee Y.M."/>
            <person name="Park S.I."/>
            <person name="Yang J.H."/>
            <person name="West J.A."/>
            <person name="Bhattacharya D."/>
            <person name="Yoon H.S."/>
        </authorList>
    </citation>
    <scope>NUCLEOTIDE SEQUENCE [LARGE SCALE GENOMIC DNA]</scope>
    <source>
        <strain evidence="2 3">CCMP1338</strain>
        <tissue evidence="2">Whole cell</tissue>
    </source>
</reference>
<feature type="compositionally biased region" description="Basic and acidic residues" evidence="1">
    <location>
        <begin position="45"/>
        <end position="59"/>
    </location>
</feature>
<protein>
    <submittedName>
        <fullName evidence="2">Uncharacterized protein</fullName>
    </submittedName>
</protein>
<dbReference type="Proteomes" id="UP001157974">
    <property type="component" value="Unassembled WGS sequence"/>
</dbReference>
<gene>
    <name evidence="2" type="ORF">NDN08_004399</name>
</gene>
<keyword evidence="3" id="KW-1185">Reference proteome</keyword>
<sequence>MADLNALFSKKKKKAGQKGGISASGTDSNDTVDSGKGLSRTGDAASKKDGWIEYEETKHAQVHTGGQHIVQLKRDESDNPDGAGDRENGGEKFSGWGKTSSNAEEAEEEIEKPAAPAVEFPSLADARSAPSKPAVQTRKSKLEPRSRPNFSALAQALGGVSTLSVDSKPDPPKPVEAVEAEAQAEAEDNEKSVWKPNRAGGSTPAAPTTGTGQAEAKTGTQPWRASGKSYGDSAAKPGEMPPASGAKATDQPEKAVWKPSWMKNT</sequence>
<dbReference type="AlphaFoldDB" id="A0AAV8UL58"/>
<feature type="compositionally biased region" description="Acidic residues" evidence="1">
    <location>
        <begin position="178"/>
        <end position="188"/>
    </location>
</feature>
<feature type="region of interest" description="Disordered" evidence="1">
    <location>
        <begin position="1"/>
        <end position="265"/>
    </location>
</feature>
<evidence type="ECO:0000313" key="2">
    <source>
        <dbReference type="EMBL" id="KAJ8903290.1"/>
    </source>
</evidence>
<evidence type="ECO:0000256" key="1">
    <source>
        <dbReference type="SAM" id="MobiDB-lite"/>
    </source>
</evidence>
<accession>A0AAV8UL58</accession>
<dbReference type="EMBL" id="JAMWBK010000007">
    <property type="protein sequence ID" value="KAJ8903290.1"/>
    <property type="molecule type" value="Genomic_DNA"/>
</dbReference>
<proteinExistence type="predicted"/>
<comment type="caution">
    <text evidence="2">The sequence shown here is derived from an EMBL/GenBank/DDBJ whole genome shotgun (WGS) entry which is preliminary data.</text>
</comment>
<name>A0AAV8UL58_9RHOD</name>
<organism evidence="2 3">
    <name type="scientific">Rhodosorus marinus</name>
    <dbReference type="NCBI Taxonomy" id="101924"/>
    <lineage>
        <taxon>Eukaryota</taxon>
        <taxon>Rhodophyta</taxon>
        <taxon>Stylonematophyceae</taxon>
        <taxon>Stylonematales</taxon>
        <taxon>Stylonemataceae</taxon>
        <taxon>Rhodosorus</taxon>
    </lineage>
</organism>